<reference evidence="2" key="1">
    <citation type="submission" date="2020-02" db="EMBL/GenBank/DDBJ databases">
        <authorList>
            <person name="Meier V. D."/>
        </authorList>
    </citation>
    <scope>NUCLEOTIDE SEQUENCE</scope>
    <source>
        <strain evidence="2">AVDCRST_MAG39</strain>
    </source>
</reference>
<feature type="region of interest" description="Disordered" evidence="1">
    <location>
        <begin position="89"/>
        <end position="160"/>
    </location>
</feature>
<feature type="non-terminal residue" evidence="2">
    <location>
        <position position="303"/>
    </location>
</feature>
<gene>
    <name evidence="2" type="ORF">AVDCRST_MAG39-1873</name>
</gene>
<feature type="non-terminal residue" evidence="2">
    <location>
        <position position="1"/>
    </location>
</feature>
<feature type="compositionally biased region" description="Basic and acidic residues" evidence="1">
    <location>
        <begin position="215"/>
        <end position="224"/>
    </location>
</feature>
<sequence length="303" mass="29991">GGTRGGRSCGAAGEAVSAVRLRRLVGRKGGTAEGIGARLLLGRGRGSRAAPARRGLVEGRVAGVAAGARGGRDGAAGRAGPVARAALRRPGSLLPGMGGEPAGRAGAVGAGGRAERGRSALGGDELSSASASVAPLPPARRARRLLRGRDRPAASGRAAVPGGWAVAGHVLLQPGRGGAGGEVEPDRDARPPSAGRGGAVLAVRPGAGRGSPAGRDLHQCRREGGGAGMGARQDARRRRAGRCVARARQQTAPSPAPLRRPRDGRGGDRGLAAPGGGGHLALVARAAHARARAHGRVDVRRAL</sequence>
<organism evidence="2">
    <name type="scientific">uncultured Sphingomonadaceae bacterium</name>
    <dbReference type="NCBI Taxonomy" id="169976"/>
    <lineage>
        <taxon>Bacteria</taxon>
        <taxon>Pseudomonadati</taxon>
        <taxon>Pseudomonadota</taxon>
        <taxon>Alphaproteobacteria</taxon>
        <taxon>Sphingomonadales</taxon>
        <taxon>Sphingomonadaceae</taxon>
        <taxon>environmental samples</taxon>
    </lineage>
</organism>
<feature type="compositionally biased region" description="Gly residues" evidence="1">
    <location>
        <begin position="96"/>
        <end position="112"/>
    </location>
</feature>
<name>A0A6J4T0F4_9SPHN</name>
<proteinExistence type="predicted"/>
<evidence type="ECO:0000256" key="1">
    <source>
        <dbReference type="SAM" id="MobiDB-lite"/>
    </source>
</evidence>
<feature type="compositionally biased region" description="Low complexity" evidence="1">
    <location>
        <begin position="119"/>
        <end position="134"/>
    </location>
</feature>
<feature type="region of interest" description="Disordered" evidence="1">
    <location>
        <begin position="175"/>
        <end position="277"/>
    </location>
</feature>
<protein>
    <submittedName>
        <fullName evidence="2">Uncharacterized protein</fullName>
    </submittedName>
</protein>
<evidence type="ECO:0000313" key="2">
    <source>
        <dbReference type="EMBL" id="CAA9509873.1"/>
    </source>
</evidence>
<accession>A0A6J4T0F4</accession>
<dbReference type="EMBL" id="CADCVW010000077">
    <property type="protein sequence ID" value="CAA9509873.1"/>
    <property type="molecule type" value="Genomic_DNA"/>
</dbReference>
<dbReference type="AlphaFoldDB" id="A0A6J4T0F4"/>
<feature type="compositionally biased region" description="Low complexity" evidence="1">
    <location>
        <begin position="204"/>
        <end position="214"/>
    </location>
</feature>